<dbReference type="AlphaFoldDB" id="A0A0K2GK83"/>
<dbReference type="KEGG" id="nmv:NITMOv2_4641"/>
<organism evidence="2 3">
    <name type="scientific">Nitrospira moscoviensis</name>
    <dbReference type="NCBI Taxonomy" id="42253"/>
    <lineage>
        <taxon>Bacteria</taxon>
        <taxon>Pseudomonadati</taxon>
        <taxon>Nitrospirota</taxon>
        <taxon>Nitrospiria</taxon>
        <taxon>Nitrospirales</taxon>
        <taxon>Nitrospiraceae</taxon>
        <taxon>Nitrospira</taxon>
    </lineage>
</organism>
<dbReference type="EMBL" id="CP011801">
    <property type="protein sequence ID" value="ALA61012.1"/>
    <property type="molecule type" value="Genomic_DNA"/>
</dbReference>
<dbReference type="SUPFAM" id="SSF141371">
    <property type="entry name" value="PilZ domain-like"/>
    <property type="match status" value="1"/>
</dbReference>
<evidence type="ECO:0000313" key="3">
    <source>
        <dbReference type="Proteomes" id="UP000069205"/>
    </source>
</evidence>
<name>A0A0K2GK83_NITMO</name>
<dbReference type="Pfam" id="PF07238">
    <property type="entry name" value="PilZ"/>
    <property type="match status" value="1"/>
</dbReference>
<protein>
    <recommendedName>
        <fullName evidence="1">PilZ domain-containing protein</fullName>
    </recommendedName>
</protein>
<dbReference type="Proteomes" id="UP000069205">
    <property type="component" value="Chromosome"/>
</dbReference>
<dbReference type="RefSeq" id="WP_053381779.1">
    <property type="nucleotide sequence ID" value="NZ_CP011801.1"/>
</dbReference>
<dbReference type="InterPro" id="IPR009875">
    <property type="entry name" value="PilZ_domain"/>
</dbReference>
<gene>
    <name evidence="2" type="ORF">NITMOv2_4641</name>
</gene>
<keyword evidence="3" id="KW-1185">Reference proteome</keyword>
<dbReference type="OrthoDB" id="9783800at2"/>
<dbReference type="PATRIC" id="fig|42253.5.peg.4576"/>
<dbReference type="Gene3D" id="2.40.10.220">
    <property type="entry name" value="predicted glycosyltransferase like domains"/>
    <property type="match status" value="1"/>
</dbReference>
<sequence length="177" mass="19539">MGRHLTCPQCQQIGVLRSRPQSPREHAAALVFIAPFHCQHCSHRFLACRLGLNHPQHPMDRREHLRIPVRLFLSFSGGKVRGEGTVMDLSMGGCIIKSQTQVHVDDIFYLEIAIADQEPPIEVAAMVRSVSARGIAFKFLRKAQENKRLLAFIQSNSGSTSSVLTKAVETAASGSSH</sequence>
<reference evidence="2 3" key="1">
    <citation type="journal article" date="2015" name="Proc. Natl. Acad. Sci. U.S.A.">
        <title>Expanded metabolic versatility of ubiquitous nitrite-oxidizing bacteria from the genus Nitrospira.</title>
        <authorList>
            <person name="Koch H."/>
            <person name="Lucker S."/>
            <person name="Albertsen M."/>
            <person name="Kitzinger K."/>
            <person name="Herbold C."/>
            <person name="Spieck E."/>
            <person name="Nielsen P.H."/>
            <person name="Wagner M."/>
            <person name="Daims H."/>
        </authorList>
    </citation>
    <scope>NUCLEOTIDE SEQUENCE [LARGE SCALE GENOMIC DNA]</scope>
    <source>
        <strain evidence="2 3">NSP M-1</strain>
    </source>
</reference>
<proteinExistence type="predicted"/>
<evidence type="ECO:0000259" key="1">
    <source>
        <dbReference type="Pfam" id="PF07238"/>
    </source>
</evidence>
<accession>A0A0K2GK83</accession>
<dbReference type="GO" id="GO:0035438">
    <property type="term" value="F:cyclic-di-GMP binding"/>
    <property type="evidence" value="ECO:0007669"/>
    <property type="project" value="InterPro"/>
</dbReference>
<evidence type="ECO:0000313" key="2">
    <source>
        <dbReference type="EMBL" id="ALA61012.1"/>
    </source>
</evidence>
<feature type="domain" description="PilZ" evidence="1">
    <location>
        <begin position="60"/>
        <end position="150"/>
    </location>
</feature>
<dbReference type="STRING" id="42253.NITMOv2_4641"/>